<sequence length="97" mass="10459">MTILLDIAALLALLLALTFVPVLGLRHEARITRQLRAAEARRAREEAEPASRSLPARLPGYVPQGRRQPPAPRTASPAAGIDTPATRSTPQHLGVVR</sequence>
<name>A0A1G9ZVX0_9ACTN</name>
<feature type="compositionally biased region" description="Basic and acidic residues" evidence="1">
    <location>
        <begin position="36"/>
        <end position="49"/>
    </location>
</feature>
<keyword evidence="3" id="KW-1185">Reference proteome</keyword>
<dbReference type="EMBL" id="FNIE01000003">
    <property type="protein sequence ID" value="SDN25237.1"/>
    <property type="molecule type" value="Genomic_DNA"/>
</dbReference>
<protein>
    <submittedName>
        <fullName evidence="2">Uncharacterized protein</fullName>
    </submittedName>
</protein>
<dbReference type="STRING" id="310781.SAMN05216259_103311"/>
<gene>
    <name evidence="2" type="ORF">SAMN05216259_103311</name>
</gene>
<dbReference type="RefSeq" id="WP_093783558.1">
    <property type="nucleotide sequence ID" value="NZ_FNIE01000003.1"/>
</dbReference>
<feature type="region of interest" description="Disordered" evidence="1">
    <location>
        <begin position="36"/>
        <end position="97"/>
    </location>
</feature>
<evidence type="ECO:0000256" key="1">
    <source>
        <dbReference type="SAM" id="MobiDB-lite"/>
    </source>
</evidence>
<dbReference type="Proteomes" id="UP000199341">
    <property type="component" value="Unassembled WGS sequence"/>
</dbReference>
<dbReference type="AlphaFoldDB" id="A0A1G9ZVX0"/>
<proteinExistence type="predicted"/>
<reference evidence="2 3" key="1">
    <citation type="submission" date="2016-10" db="EMBL/GenBank/DDBJ databases">
        <authorList>
            <person name="de Groot N.N."/>
        </authorList>
    </citation>
    <scope>NUCLEOTIDE SEQUENCE [LARGE SCALE GENOMIC DNA]</scope>
    <source>
        <strain evidence="2 3">CGMCC 4.2022</strain>
    </source>
</reference>
<organism evidence="2 3">
    <name type="scientific">Actinacidiphila guanduensis</name>
    <dbReference type="NCBI Taxonomy" id="310781"/>
    <lineage>
        <taxon>Bacteria</taxon>
        <taxon>Bacillati</taxon>
        <taxon>Actinomycetota</taxon>
        <taxon>Actinomycetes</taxon>
        <taxon>Kitasatosporales</taxon>
        <taxon>Streptomycetaceae</taxon>
        <taxon>Actinacidiphila</taxon>
    </lineage>
</organism>
<evidence type="ECO:0000313" key="2">
    <source>
        <dbReference type="EMBL" id="SDN25237.1"/>
    </source>
</evidence>
<evidence type="ECO:0000313" key="3">
    <source>
        <dbReference type="Proteomes" id="UP000199341"/>
    </source>
</evidence>
<accession>A0A1G9ZVX0</accession>